<dbReference type="AlphaFoldDB" id="A0A4R3NBV1"/>
<sequence length="64" mass="7689">MNTQRAKEIAESPRMIHVTYNGMPIFIQHVDEEQDMARIYPLDNPEHEQEVPVRQLKEENKEHF</sequence>
<evidence type="ECO:0000256" key="1">
    <source>
        <dbReference type="ARBA" id="ARBA00004288"/>
    </source>
</evidence>
<dbReference type="GO" id="GO:0030435">
    <property type="term" value="P:sporulation resulting in formation of a cellular spore"/>
    <property type="evidence" value="ECO:0007669"/>
    <property type="project" value="UniProtKB-KW"/>
</dbReference>
<dbReference type="EMBL" id="SMAN01000005">
    <property type="protein sequence ID" value="TCT24569.1"/>
    <property type="molecule type" value="Genomic_DNA"/>
</dbReference>
<dbReference type="NCBIfam" id="NF002867">
    <property type="entry name" value="PRK03174.1"/>
    <property type="match status" value="1"/>
</dbReference>
<comment type="subcellular location">
    <subcellularLocation>
        <location evidence="1 4">Spore core</location>
    </subcellularLocation>
</comment>
<accession>A0A4R3NBV1</accession>
<organism evidence="6 7">
    <name type="scientific">Melghiribacillus thermohalophilus</name>
    <dbReference type="NCBI Taxonomy" id="1324956"/>
    <lineage>
        <taxon>Bacteria</taxon>
        <taxon>Bacillati</taxon>
        <taxon>Bacillota</taxon>
        <taxon>Bacilli</taxon>
        <taxon>Bacillales</taxon>
        <taxon>Bacillaceae</taxon>
        <taxon>Melghiribacillus</taxon>
    </lineage>
</organism>
<keyword evidence="3 4" id="KW-0749">Sporulation</keyword>
<keyword evidence="7" id="KW-1185">Reference proteome</keyword>
<dbReference type="RefSeq" id="WP_132371300.1">
    <property type="nucleotide sequence ID" value="NZ_SMAN01000005.1"/>
</dbReference>
<dbReference type="Proteomes" id="UP000294650">
    <property type="component" value="Unassembled WGS sequence"/>
</dbReference>
<comment type="induction">
    <text evidence="4">Expressed only in the forespore compartment of sporulating cells.</text>
</comment>
<dbReference type="GO" id="GO:0030436">
    <property type="term" value="P:asexual sporulation"/>
    <property type="evidence" value="ECO:0007669"/>
    <property type="project" value="UniProtKB-UniRule"/>
</dbReference>
<evidence type="ECO:0000313" key="7">
    <source>
        <dbReference type="Proteomes" id="UP000294650"/>
    </source>
</evidence>
<dbReference type="GO" id="GO:0042601">
    <property type="term" value="C:endospore-forming forespore"/>
    <property type="evidence" value="ECO:0007669"/>
    <property type="project" value="InterPro"/>
</dbReference>
<dbReference type="HAMAP" id="MF_00667">
    <property type="entry name" value="SspH"/>
    <property type="match status" value="1"/>
</dbReference>
<evidence type="ECO:0000313" key="6">
    <source>
        <dbReference type="EMBL" id="TCT24569.1"/>
    </source>
</evidence>
<evidence type="ECO:0000256" key="5">
    <source>
        <dbReference type="SAM" id="MobiDB-lite"/>
    </source>
</evidence>
<dbReference type="InterPro" id="IPR012610">
    <property type="entry name" value="SASP_SspH"/>
</dbReference>
<reference evidence="6 7" key="1">
    <citation type="submission" date="2019-03" db="EMBL/GenBank/DDBJ databases">
        <title>Genomic Encyclopedia of Type Strains, Phase IV (KMG-IV): sequencing the most valuable type-strain genomes for metagenomic binning, comparative biology and taxonomic classification.</title>
        <authorList>
            <person name="Goeker M."/>
        </authorList>
    </citation>
    <scope>NUCLEOTIDE SEQUENCE [LARGE SCALE GENOMIC DNA]</scope>
    <source>
        <strain evidence="6 7">DSM 25894</strain>
    </source>
</reference>
<protein>
    <recommendedName>
        <fullName evidence="4">Small, acid-soluble spore protein H</fullName>
        <shortName evidence="4">SASP H</shortName>
    </recommendedName>
</protein>
<comment type="caution">
    <text evidence="6">The sequence shown here is derived from an EMBL/GenBank/DDBJ whole genome shotgun (WGS) entry which is preliminary data.</text>
</comment>
<dbReference type="OrthoDB" id="1683648at2"/>
<name>A0A4R3NBV1_9BACI</name>
<evidence type="ECO:0000256" key="3">
    <source>
        <dbReference type="ARBA" id="ARBA00022969"/>
    </source>
</evidence>
<gene>
    <name evidence="4" type="primary">sspH</name>
    <name evidence="6" type="ORF">EDD68_10521</name>
</gene>
<evidence type="ECO:0000256" key="4">
    <source>
        <dbReference type="HAMAP-Rule" id="MF_00667"/>
    </source>
</evidence>
<evidence type="ECO:0000256" key="2">
    <source>
        <dbReference type="ARBA" id="ARBA00006573"/>
    </source>
</evidence>
<dbReference type="NCBIfam" id="TIGR02861">
    <property type="entry name" value="SASP_H"/>
    <property type="match status" value="1"/>
</dbReference>
<dbReference type="Pfam" id="PF08141">
    <property type="entry name" value="SspH"/>
    <property type="match status" value="1"/>
</dbReference>
<feature type="compositionally biased region" description="Basic and acidic residues" evidence="5">
    <location>
        <begin position="44"/>
        <end position="64"/>
    </location>
</feature>
<proteinExistence type="evidence at transcript level"/>
<comment type="similarity">
    <text evidence="2 4">Belongs to the SspH family.</text>
</comment>
<feature type="region of interest" description="Disordered" evidence="5">
    <location>
        <begin position="43"/>
        <end position="64"/>
    </location>
</feature>